<dbReference type="AlphaFoldDB" id="A0A0R1YXA2"/>
<evidence type="ECO:0000313" key="2">
    <source>
        <dbReference type="EMBL" id="KRM47272.1"/>
    </source>
</evidence>
<dbReference type="EMBL" id="AZGK01000002">
    <property type="protein sequence ID" value="KRM47272.1"/>
    <property type="molecule type" value="Genomic_DNA"/>
</dbReference>
<dbReference type="Proteomes" id="UP000051957">
    <property type="component" value="Unassembled WGS sequence"/>
</dbReference>
<dbReference type="CDD" id="cd00093">
    <property type="entry name" value="HTH_XRE"/>
    <property type="match status" value="1"/>
</dbReference>
<accession>A0A0R1YXA2</accession>
<proteinExistence type="predicted"/>
<organism evidence="2 3">
    <name type="scientific">Lentilactobacillus parabuchneri DSM 5707 = NBRC 107865</name>
    <dbReference type="NCBI Taxonomy" id="1423784"/>
    <lineage>
        <taxon>Bacteria</taxon>
        <taxon>Bacillati</taxon>
        <taxon>Bacillota</taxon>
        <taxon>Bacilli</taxon>
        <taxon>Lactobacillales</taxon>
        <taxon>Lactobacillaceae</taxon>
        <taxon>Lentilactobacillus</taxon>
    </lineage>
</organism>
<dbReference type="SMART" id="SM00530">
    <property type="entry name" value="HTH_XRE"/>
    <property type="match status" value="1"/>
</dbReference>
<dbReference type="Gene3D" id="1.10.260.40">
    <property type="entry name" value="lambda repressor-like DNA-binding domains"/>
    <property type="match status" value="1"/>
</dbReference>
<dbReference type="Pfam" id="PF01381">
    <property type="entry name" value="HTH_3"/>
    <property type="match status" value="1"/>
</dbReference>
<comment type="caution">
    <text evidence="2">The sequence shown here is derived from an EMBL/GenBank/DDBJ whole genome shotgun (WGS) entry which is preliminary data.</text>
</comment>
<dbReference type="PROSITE" id="PS50943">
    <property type="entry name" value="HTH_CROC1"/>
    <property type="match status" value="1"/>
</dbReference>
<name>A0A0R1YXA2_9LACO</name>
<dbReference type="InterPro" id="IPR001387">
    <property type="entry name" value="Cro/C1-type_HTH"/>
</dbReference>
<feature type="domain" description="HTH cro/C1-type" evidence="1">
    <location>
        <begin position="95"/>
        <end position="149"/>
    </location>
</feature>
<evidence type="ECO:0000313" key="3">
    <source>
        <dbReference type="Proteomes" id="UP000051957"/>
    </source>
</evidence>
<dbReference type="PATRIC" id="fig|1423784.4.peg.979"/>
<reference evidence="2 3" key="1">
    <citation type="journal article" date="2015" name="Genome Announc.">
        <title>Expanding the biotechnology potential of lactobacilli through comparative genomics of 213 strains and associated genera.</title>
        <authorList>
            <person name="Sun Z."/>
            <person name="Harris H.M."/>
            <person name="McCann A."/>
            <person name="Guo C."/>
            <person name="Argimon S."/>
            <person name="Zhang W."/>
            <person name="Yang X."/>
            <person name="Jeffery I.B."/>
            <person name="Cooney J.C."/>
            <person name="Kagawa T.F."/>
            <person name="Liu W."/>
            <person name="Song Y."/>
            <person name="Salvetti E."/>
            <person name="Wrobel A."/>
            <person name="Rasinkangas P."/>
            <person name="Parkhill J."/>
            <person name="Rea M.C."/>
            <person name="O'Sullivan O."/>
            <person name="Ritari J."/>
            <person name="Douillard F.P."/>
            <person name="Paul Ross R."/>
            <person name="Yang R."/>
            <person name="Briner A.E."/>
            <person name="Felis G.E."/>
            <person name="de Vos W.M."/>
            <person name="Barrangou R."/>
            <person name="Klaenhammer T.R."/>
            <person name="Caufield P.W."/>
            <person name="Cui Y."/>
            <person name="Zhang H."/>
            <person name="O'Toole P.W."/>
        </authorList>
    </citation>
    <scope>NUCLEOTIDE SEQUENCE [LARGE SCALE GENOMIC DNA]</scope>
    <source>
        <strain evidence="2 3">DSM 5707</strain>
    </source>
</reference>
<sequence length="151" mass="16749">MFDMTKDEIIQKLADLNAVIDKQPRDTAEFHEASTEMSRLTFGTIGMREVAFIVDALGRPLTNPELADLIIASEAHRPLNTVISLPAEADAAYTIKYRRKQAGMTQVDLAKKIGIEQSQLAKIENGQLRVCLNLLQRAMTVFGTSYVVKAL</sequence>
<evidence type="ECO:0000259" key="1">
    <source>
        <dbReference type="PROSITE" id="PS50943"/>
    </source>
</evidence>
<dbReference type="GO" id="GO:0003677">
    <property type="term" value="F:DNA binding"/>
    <property type="evidence" value="ECO:0007669"/>
    <property type="project" value="InterPro"/>
</dbReference>
<protein>
    <submittedName>
        <fullName evidence="2">Helix-turn-helix domain-containing protein</fullName>
    </submittedName>
</protein>
<gene>
    <name evidence="2" type="ORF">FC51_GL000971</name>
</gene>
<dbReference type="InterPro" id="IPR010982">
    <property type="entry name" value="Lambda_DNA-bd_dom_sf"/>
</dbReference>
<dbReference type="SUPFAM" id="SSF47413">
    <property type="entry name" value="lambda repressor-like DNA-binding domains"/>
    <property type="match status" value="1"/>
</dbReference>